<dbReference type="RefSeq" id="WP_126276716.1">
    <property type="nucleotide sequence ID" value="NZ_CP034463.1"/>
</dbReference>
<name>A0A3Q9C9A2_9ACTN</name>
<dbReference type="Gene3D" id="3.40.630.30">
    <property type="match status" value="1"/>
</dbReference>
<keyword evidence="2" id="KW-0808">Transferase</keyword>
<dbReference type="SUPFAM" id="SSF55729">
    <property type="entry name" value="Acyl-CoA N-acyltransferases (Nat)"/>
    <property type="match status" value="1"/>
</dbReference>
<dbReference type="Proteomes" id="UP000280197">
    <property type="component" value="Chromosome"/>
</dbReference>
<evidence type="ECO:0000313" key="2">
    <source>
        <dbReference type="EMBL" id="AZP22919.1"/>
    </source>
</evidence>
<proteinExistence type="predicted"/>
<dbReference type="EMBL" id="CP034463">
    <property type="protein sequence ID" value="AZP22919.1"/>
    <property type="molecule type" value="Genomic_DNA"/>
</dbReference>
<protein>
    <submittedName>
        <fullName evidence="2">N-acetyltransferase</fullName>
    </submittedName>
</protein>
<evidence type="ECO:0000259" key="1">
    <source>
        <dbReference type="PROSITE" id="PS51186"/>
    </source>
</evidence>
<dbReference type="PROSITE" id="PS51186">
    <property type="entry name" value="GNAT"/>
    <property type="match status" value="1"/>
</dbReference>
<feature type="domain" description="N-acetyltransferase" evidence="1">
    <location>
        <begin position="154"/>
        <end position="289"/>
    </location>
</feature>
<evidence type="ECO:0000313" key="3">
    <source>
        <dbReference type="Proteomes" id="UP000280197"/>
    </source>
</evidence>
<dbReference type="CDD" id="cd04301">
    <property type="entry name" value="NAT_SF"/>
    <property type="match status" value="1"/>
</dbReference>
<reference evidence="2 3" key="1">
    <citation type="submission" date="2018-12" db="EMBL/GenBank/DDBJ databases">
        <authorList>
            <person name="Li K."/>
        </authorList>
    </citation>
    <scope>NUCLEOTIDE SEQUENCE [LARGE SCALE GENOMIC DNA]</scope>
    <source>
        <strain evidence="3">CR22</strain>
    </source>
</reference>
<dbReference type="InterPro" id="IPR000182">
    <property type="entry name" value="GNAT_dom"/>
</dbReference>
<keyword evidence="3" id="KW-1185">Reference proteome</keyword>
<organism evidence="2 3">
    <name type="scientific">Streptomyces aquilus</name>
    <dbReference type="NCBI Taxonomy" id="2548456"/>
    <lineage>
        <taxon>Bacteria</taxon>
        <taxon>Bacillati</taxon>
        <taxon>Actinomycetota</taxon>
        <taxon>Actinomycetes</taxon>
        <taxon>Kitasatosporales</taxon>
        <taxon>Streptomycetaceae</taxon>
        <taxon>Streptomyces</taxon>
    </lineage>
</organism>
<dbReference type="InterPro" id="IPR016181">
    <property type="entry name" value="Acyl_CoA_acyltransferase"/>
</dbReference>
<gene>
    <name evidence="2" type="ORF">EJC51_47000</name>
</gene>
<dbReference type="KEGG" id="saqu:EJC51_47000"/>
<dbReference type="GO" id="GO:0016747">
    <property type="term" value="F:acyltransferase activity, transferring groups other than amino-acyl groups"/>
    <property type="evidence" value="ECO:0007669"/>
    <property type="project" value="InterPro"/>
</dbReference>
<dbReference type="AlphaFoldDB" id="A0A3Q9C9A2"/>
<accession>A0A3Q9C9A2</accession>
<sequence length="289" mass="31559">MRFRWDWLRPVVLAPYVPTIGPVHPSVLTEDLFTDTLIAASTERWFLRYDKDIRWSDSKDETVLVQDIAHQPGDTLIPTLSRRGAGTIKVHLYGTEPGSALTATELAQKLAAEHGAASARIVRFLGPEAADGRGTRIHLQDFTTAICPAPDGPVRLLHEWPAGVQDTFAGFAQRMAADGFTFLHQQMQAKAVGPVLTAVAKGRVAGAIGPMEIRPDAIGTPQLMPQYFGVLTEHRGQGLGRLLWRAAMYWGQVNGAAYQLLQTEVAGASDRLCRSEGLTSLGFTYWQAA</sequence>